<accession>A0A1Y1Y784</accession>
<evidence type="ECO:0000256" key="1">
    <source>
        <dbReference type="SAM" id="SignalP"/>
    </source>
</evidence>
<keyword evidence="1" id="KW-0732">Signal</keyword>
<proteinExistence type="predicted"/>
<keyword evidence="3" id="KW-1185">Reference proteome</keyword>
<feature type="signal peptide" evidence="1">
    <location>
        <begin position="1"/>
        <end position="15"/>
    </location>
</feature>
<comment type="caution">
    <text evidence="2">The sequence shown here is derived from an EMBL/GenBank/DDBJ whole genome shotgun (WGS) entry which is preliminary data.</text>
</comment>
<evidence type="ECO:0000313" key="3">
    <source>
        <dbReference type="Proteomes" id="UP000193144"/>
    </source>
</evidence>
<sequence>MLTCFFTFFLQSIFGSPSTFFHVLNSVWLVGNEPNQTSLLQFTNPSAEMRLPFLLYISASGKTYGGRKPGGLPPIILIWVPLHVLNEPYLTRPPAP</sequence>
<evidence type="ECO:0000313" key="2">
    <source>
        <dbReference type="EMBL" id="ORX93755.1"/>
    </source>
</evidence>
<dbReference type="EMBL" id="MCFA01000329">
    <property type="protein sequence ID" value="ORX93755.1"/>
    <property type="molecule type" value="Genomic_DNA"/>
</dbReference>
<name>A0A1Y1Y784_9PLEO</name>
<protein>
    <recommendedName>
        <fullName evidence="4">Secreted protein</fullName>
    </recommendedName>
</protein>
<dbReference type="AlphaFoldDB" id="A0A1Y1Y784"/>
<reference evidence="2 3" key="1">
    <citation type="submission" date="2016-07" db="EMBL/GenBank/DDBJ databases">
        <title>Pervasive Adenine N6-methylation of Active Genes in Fungi.</title>
        <authorList>
            <consortium name="DOE Joint Genome Institute"/>
            <person name="Mondo S.J."/>
            <person name="Dannebaum R.O."/>
            <person name="Kuo R.C."/>
            <person name="Labutti K."/>
            <person name="Haridas S."/>
            <person name="Kuo A."/>
            <person name="Salamov A."/>
            <person name="Ahrendt S.R."/>
            <person name="Lipzen A."/>
            <person name="Sullivan W."/>
            <person name="Andreopoulos W.B."/>
            <person name="Clum A."/>
            <person name="Lindquist E."/>
            <person name="Daum C."/>
            <person name="Ramamoorthy G.K."/>
            <person name="Gryganskyi A."/>
            <person name="Culley D."/>
            <person name="Magnuson J.K."/>
            <person name="James T.Y."/>
            <person name="O'Malley M.A."/>
            <person name="Stajich J.E."/>
            <person name="Spatafora J.W."/>
            <person name="Visel A."/>
            <person name="Grigoriev I.V."/>
        </authorList>
    </citation>
    <scope>NUCLEOTIDE SEQUENCE [LARGE SCALE GENOMIC DNA]</scope>
    <source>
        <strain evidence="2 3">CBS 115471</strain>
    </source>
</reference>
<gene>
    <name evidence="2" type="ORF">BCR34DRAFT_580320</name>
</gene>
<evidence type="ECO:0008006" key="4">
    <source>
        <dbReference type="Google" id="ProtNLM"/>
    </source>
</evidence>
<dbReference type="Proteomes" id="UP000193144">
    <property type="component" value="Unassembled WGS sequence"/>
</dbReference>
<feature type="chain" id="PRO_5012892224" description="Secreted protein" evidence="1">
    <location>
        <begin position="16"/>
        <end position="96"/>
    </location>
</feature>
<organism evidence="2 3">
    <name type="scientific">Clohesyomyces aquaticus</name>
    <dbReference type="NCBI Taxonomy" id="1231657"/>
    <lineage>
        <taxon>Eukaryota</taxon>
        <taxon>Fungi</taxon>
        <taxon>Dikarya</taxon>
        <taxon>Ascomycota</taxon>
        <taxon>Pezizomycotina</taxon>
        <taxon>Dothideomycetes</taxon>
        <taxon>Pleosporomycetidae</taxon>
        <taxon>Pleosporales</taxon>
        <taxon>Lindgomycetaceae</taxon>
        <taxon>Clohesyomyces</taxon>
    </lineage>
</organism>